<sequence>MEYSKIIFISLLAISATKCDNCVTNDFGLNFYNSFTNDNPVCAGMATWSLGNYSVAGINSPNAETDSFITPDENLSCISSYDFEMTAGGILEIYVYMDSKSQRDQIVALANEVSNTGKTIVTGSEILTPLNPAYFNGWHVLRLRLSSNGVFSGYVSFLGVASKESTVIIDSYRYVPPQYDNDCNVYDGEFVTSSPPVRPEPPESCIAYNFETNFDTLFNSEIGVCSGFSKWDLNYYITLPVDHPSEESFQFIAPQFSISCVSSFSFNAEAGGFVEVNVFMESQSDTDQVAVLVNKVADDDTNVVIGSTVLTPLNENYADGWHVLRVPLSGSGQFNVFVSFLGLRSPKSFVLIDSFRYISPTFNKDECQIYEDEVLETTTPVPITTVAPVGTGEECVTYNFEQDFDNLFDTNNNFCSGYSTWHLGDYHSLSIDSIDPNSNTFIAPNDTSSCISSFVFRMLPGGVVRVNTFMKSVSKLDYVIVLAKKRVPSGEDTVTGFTLYYASNTHFVEGWNVLQVTVNDFTTFDGYITLLGSTTEDSIVLIDSFSYTPPNSEDTCEIY</sequence>
<organism evidence="2">
    <name type="scientific">Spodoptera frugiperda</name>
    <name type="common">Fall armyworm</name>
    <dbReference type="NCBI Taxonomy" id="7108"/>
    <lineage>
        <taxon>Eukaryota</taxon>
        <taxon>Metazoa</taxon>
        <taxon>Ecdysozoa</taxon>
        <taxon>Arthropoda</taxon>
        <taxon>Hexapoda</taxon>
        <taxon>Insecta</taxon>
        <taxon>Pterygota</taxon>
        <taxon>Neoptera</taxon>
        <taxon>Endopterygota</taxon>
        <taxon>Lepidoptera</taxon>
        <taxon>Glossata</taxon>
        <taxon>Ditrysia</taxon>
        <taxon>Noctuoidea</taxon>
        <taxon>Noctuidae</taxon>
        <taxon>Amphipyrinae</taxon>
        <taxon>Spodoptera</taxon>
    </lineage>
</organism>
<accession>A0A2H1WRC9</accession>
<name>A0A2H1WRC9_SPOFR</name>
<dbReference type="AlphaFoldDB" id="A0A2H1WRC9"/>
<keyword evidence="1" id="KW-0732">Signal</keyword>
<dbReference type="EMBL" id="ODYU01010485">
    <property type="protein sequence ID" value="SOQ55629.1"/>
    <property type="molecule type" value="Genomic_DNA"/>
</dbReference>
<evidence type="ECO:0000313" key="2">
    <source>
        <dbReference type="EMBL" id="SOQ55629.1"/>
    </source>
</evidence>
<proteinExistence type="predicted"/>
<feature type="chain" id="PRO_5013971018" evidence="1">
    <location>
        <begin position="20"/>
        <end position="559"/>
    </location>
</feature>
<reference evidence="2" key="1">
    <citation type="submission" date="2016-07" db="EMBL/GenBank/DDBJ databases">
        <authorList>
            <person name="Bretaudeau A."/>
        </authorList>
    </citation>
    <scope>NUCLEOTIDE SEQUENCE</scope>
    <source>
        <strain evidence="2">Rice</strain>
        <tissue evidence="2">Whole body</tissue>
    </source>
</reference>
<evidence type="ECO:0000256" key="1">
    <source>
        <dbReference type="SAM" id="SignalP"/>
    </source>
</evidence>
<feature type="signal peptide" evidence="1">
    <location>
        <begin position="1"/>
        <end position="19"/>
    </location>
</feature>
<gene>
    <name evidence="2" type="ORF">SFRICE_026532</name>
</gene>
<protein>
    <submittedName>
        <fullName evidence="2">SFRICE_026532</fullName>
    </submittedName>
</protein>